<sequence length="81" mass="9667">MDYLSLGMIFLVLRTTFETSLSNLKSSLLRITKIFMQKKQLHKEKESANECLAFLDLLHPANYKMKCWIHNRESWEYIITI</sequence>
<organism evidence="1">
    <name type="scientific">Picea sitchensis</name>
    <name type="common">Sitka spruce</name>
    <name type="synonym">Pinus sitchensis</name>
    <dbReference type="NCBI Taxonomy" id="3332"/>
    <lineage>
        <taxon>Eukaryota</taxon>
        <taxon>Viridiplantae</taxon>
        <taxon>Streptophyta</taxon>
        <taxon>Embryophyta</taxon>
        <taxon>Tracheophyta</taxon>
        <taxon>Spermatophyta</taxon>
        <taxon>Pinopsida</taxon>
        <taxon>Pinidae</taxon>
        <taxon>Conifers I</taxon>
        <taxon>Pinales</taxon>
        <taxon>Pinaceae</taxon>
        <taxon>Picea</taxon>
    </lineage>
</organism>
<protein>
    <submittedName>
        <fullName evidence="1">Uncharacterized protein</fullName>
    </submittedName>
</protein>
<reference evidence="1" key="1">
    <citation type="submission" date="2010-04" db="EMBL/GenBank/DDBJ databases">
        <authorList>
            <person name="Reid K.E."/>
            <person name="Liao N."/>
            <person name="Chan S."/>
            <person name="Docking R."/>
            <person name="Taylor G."/>
            <person name="Moore R."/>
            <person name="Mayo M."/>
            <person name="Munro S."/>
            <person name="King J."/>
            <person name="Yanchuk A."/>
            <person name="Holt R."/>
            <person name="Jones S."/>
            <person name="Marra M."/>
            <person name="Ritland C.E."/>
            <person name="Ritland K."/>
            <person name="Bohlmann J."/>
        </authorList>
    </citation>
    <scope>NUCLEOTIDE SEQUENCE</scope>
    <source>
        <tissue evidence="1">Bud</tissue>
    </source>
</reference>
<accession>D5AD49</accession>
<evidence type="ECO:0000313" key="1">
    <source>
        <dbReference type="EMBL" id="ADE77468.1"/>
    </source>
</evidence>
<dbReference type="AlphaFoldDB" id="D5AD49"/>
<name>D5AD49_PICSI</name>
<proteinExistence type="evidence at transcript level"/>
<dbReference type="EMBL" id="BT124199">
    <property type="protein sequence ID" value="ADE77468.1"/>
    <property type="molecule type" value="mRNA"/>
</dbReference>